<dbReference type="PROSITE" id="PS50075">
    <property type="entry name" value="CARRIER"/>
    <property type="match status" value="1"/>
</dbReference>
<gene>
    <name evidence="2" type="ORF">PMH09_04695</name>
</gene>
<dbReference type="EMBL" id="JAQOSQ010000003">
    <property type="protein sequence ID" value="MDJ1182486.1"/>
    <property type="molecule type" value="Genomic_DNA"/>
</dbReference>
<dbReference type="InterPro" id="IPR036736">
    <property type="entry name" value="ACP-like_sf"/>
</dbReference>
<evidence type="ECO:0000259" key="1">
    <source>
        <dbReference type="PROSITE" id="PS50075"/>
    </source>
</evidence>
<protein>
    <submittedName>
        <fullName evidence="2">Acyl carrier protein</fullName>
    </submittedName>
</protein>
<proteinExistence type="predicted"/>
<accession>A0ABT7BTH5</accession>
<keyword evidence="3" id="KW-1185">Reference proteome</keyword>
<dbReference type="Proteomes" id="UP001232992">
    <property type="component" value="Unassembled WGS sequence"/>
</dbReference>
<dbReference type="NCBIfam" id="NF005502">
    <property type="entry name" value="PRK07117.1"/>
    <property type="match status" value="1"/>
</dbReference>
<evidence type="ECO:0000313" key="2">
    <source>
        <dbReference type="EMBL" id="MDJ1182486.1"/>
    </source>
</evidence>
<sequence>MATKEQVLKLIKQSTREIAPELEEAPLEPTDSLKGLGLNSVDRAEVLMMVMEDLDLSVPLVELAGAKNIGELADVFVSKL</sequence>
<comment type="caution">
    <text evidence="2">The sequence shown here is derived from an EMBL/GenBank/DDBJ whole genome shotgun (WGS) entry which is preliminary data.</text>
</comment>
<organism evidence="2 3">
    <name type="scientific">Roseofilum casamattae BLCC-M143</name>
    <dbReference type="NCBI Taxonomy" id="3022442"/>
    <lineage>
        <taxon>Bacteria</taxon>
        <taxon>Bacillati</taxon>
        <taxon>Cyanobacteriota</taxon>
        <taxon>Cyanophyceae</taxon>
        <taxon>Desertifilales</taxon>
        <taxon>Desertifilaceae</taxon>
        <taxon>Roseofilum</taxon>
        <taxon>Roseofilum casamattae</taxon>
    </lineage>
</organism>
<dbReference type="InterPro" id="IPR009081">
    <property type="entry name" value="PP-bd_ACP"/>
</dbReference>
<dbReference type="SUPFAM" id="SSF47336">
    <property type="entry name" value="ACP-like"/>
    <property type="match status" value="1"/>
</dbReference>
<dbReference type="RefSeq" id="WP_283757138.1">
    <property type="nucleotide sequence ID" value="NZ_JAQOSQ010000003.1"/>
</dbReference>
<reference evidence="2 3" key="1">
    <citation type="submission" date="2023-01" db="EMBL/GenBank/DDBJ databases">
        <title>Novel diversity within Roseofilum (Cyanobacteria; Desertifilaceae) from marine benthic mats with descriptions of four novel species.</title>
        <authorList>
            <person name="Wang Y."/>
            <person name="Berthold D.E."/>
            <person name="Hu J."/>
            <person name="Lefler F.W."/>
            <person name="Laughinghouse H.D. IV."/>
        </authorList>
    </citation>
    <scope>NUCLEOTIDE SEQUENCE [LARGE SCALE GENOMIC DNA]</scope>
    <source>
        <strain evidence="2 3">BLCC-M143</strain>
    </source>
</reference>
<evidence type="ECO:0000313" key="3">
    <source>
        <dbReference type="Proteomes" id="UP001232992"/>
    </source>
</evidence>
<dbReference type="Pfam" id="PF00550">
    <property type="entry name" value="PP-binding"/>
    <property type="match status" value="1"/>
</dbReference>
<name>A0ABT7BTH5_9CYAN</name>
<dbReference type="Gene3D" id="1.10.1200.10">
    <property type="entry name" value="ACP-like"/>
    <property type="match status" value="1"/>
</dbReference>
<feature type="domain" description="Carrier" evidence="1">
    <location>
        <begin position="5"/>
        <end position="80"/>
    </location>
</feature>